<evidence type="ECO:0000313" key="1">
    <source>
        <dbReference type="EMBL" id="GMQ60777.1"/>
    </source>
</evidence>
<dbReference type="EMBL" id="BTPU01000001">
    <property type="protein sequence ID" value="GMQ60777.1"/>
    <property type="molecule type" value="Genomic_DNA"/>
</dbReference>
<gene>
    <name evidence="1" type="ORF">AN2V17_00030</name>
</gene>
<accession>A0ACB5UCR8</accession>
<proteinExistence type="predicted"/>
<sequence length="84" mass="9922">MNNNKIRGLIDLYFVVKSRFYFSIKDSCPLTAIGNYTIIIVLGDIIISIYLYIQVYKIKYYWEDCYEKQSKKVIKYVISSISSI</sequence>
<organism evidence="1 2">
    <name type="scientific">Vallitalea maricola</name>
    <dbReference type="NCBI Taxonomy" id="3074433"/>
    <lineage>
        <taxon>Bacteria</taxon>
        <taxon>Bacillati</taxon>
        <taxon>Bacillota</taxon>
        <taxon>Clostridia</taxon>
        <taxon>Lachnospirales</taxon>
        <taxon>Vallitaleaceae</taxon>
        <taxon>Vallitalea</taxon>
    </lineage>
</organism>
<reference evidence="1" key="1">
    <citation type="submission" date="2023-09" db="EMBL/GenBank/DDBJ databases">
        <title>Vallitalea sediminicola and Vallitalea maricola sp. nov., anaerobic bacteria isolated from marine sediment.</title>
        <authorList>
            <person name="Hirano S."/>
            <person name="Maeda A."/>
            <person name="Terahara T."/>
            <person name="Mori K."/>
            <person name="Hamada M."/>
            <person name="Matsumoto R."/>
            <person name="Kobayashi T."/>
        </authorList>
    </citation>
    <scope>NUCLEOTIDE SEQUENCE</scope>
    <source>
        <strain evidence="1">AN17-2</strain>
    </source>
</reference>
<name>A0ACB5UCR8_9FIRM</name>
<comment type="caution">
    <text evidence="1">The sequence shown here is derived from an EMBL/GenBank/DDBJ whole genome shotgun (WGS) entry which is preliminary data.</text>
</comment>
<protein>
    <submittedName>
        <fullName evidence="1">Uncharacterized protein</fullName>
    </submittedName>
</protein>
<dbReference type="Proteomes" id="UP001374599">
    <property type="component" value="Unassembled WGS sequence"/>
</dbReference>
<evidence type="ECO:0000313" key="2">
    <source>
        <dbReference type="Proteomes" id="UP001374599"/>
    </source>
</evidence>
<keyword evidence="2" id="KW-1185">Reference proteome</keyword>